<sequence>MGLWGSATRPRMAVLLLRGYVSTIEQRKRLLLTRLAARWGVQGWQVVTHRLGKPGHEHVVDRPAKPPGLSL</sequence>
<dbReference type="STRING" id="469371.Tbis_3042"/>
<organism evidence="1 2">
    <name type="scientific">Thermobispora bispora (strain ATCC 19993 / DSM 43833 / CBS 139.67 / JCM 10125 / KCTC 9307 / NBRC 14880 / R51)</name>
    <dbReference type="NCBI Taxonomy" id="469371"/>
    <lineage>
        <taxon>Bacteria</taxon>
        <taxon>Bacillati</taxon>
        <taxon>Actinomycetota</taxon>
        <taxon>Actinomycetes</taxon>
        <taxon>Streptosporangiales</taxon>
        <taxon>Streptosporangiaceae</taxon>
        <taxon>Thermobispora</taxon>
    </lineage>
</organism>
<dbReference type="AlphaFoldDB" id="D6Y7M7"/>
<dbReference type="HOGENOM" id="CLU_2738705_0_0_11"/>
<name>D6Y7M7_THEBD</name>
<dbReference type="Proteomes" id="UP000006640">
    <property type="component" value="Chromosome"/>
</dbReference>
<proteinExistence type="predicted"/>
<evidence type="ECO:0000313" key="1">
    <source>
        <dbReference type="EMBL" id="ADG89738.1"/>
    </source>
</evidence>
<gene>
    <name evidence="1" type="ordered locus">Tbis_3042</name>
</gene>
<accession>D6Y7M7</accession>
<dbReference type="KEGG" id="tbi:Tbis_3042"/>
<reference evidence="1 2" key="1">
    <citation type="submission" date="2010-01" db="EMBL/GenBank/DDBJ databases">
        <title>The complete genome of Thermobispora bispora DSM 43833.</title>
        <authorList>
            <consortium name="US DOE Joint Genome Institute (JGI-PGF)"/>
            <person name="Lucas S."/>
            <person name="Copeland A."/>
            <person name="Lapidus A."/>
            <person name="Glavina del Rio T."/>
            <person name="Dalin E."/>
            <person name="Tice H."/>
            <person name="Bruce D."/>
            <person name="Goodwin L."/>
            <person name="Pitluck S."/>
            <person name="Kyrpides N."/>
            <person name="Mavromatis K."/>
            <person name="Ivanova N."/>
            <person name="Mikhailova N."/>
            <person name="Chertkov O."/>
            <person name="Brettin T."/>
            <person name="Detter J.C."/>
            <person name="Han C."/>
            <person name="Larimer F."/>
            <person name="Land M."/>
            <person name="Hauser L."/>
            <person name="Markowitz V."/>
            <person name="Cheng J.-F."/>
            <person name="Hugenholtz P."/>
            <person name="Woyke T."/>
            <person name="Wu D."/>
            <person name="Jando M."/>
            <person name="Schneider S."/>
            <person name="Klenk H.-P."/>
            <person name="Eisen J.A."/>
        </authorList>
    </citation>
    <scope>NUCLEOTIDE SEQUENCE [LARGE SCALE GENOMIC DNA]</scope>
    <source>
        <strain evidence="2">ATCC 19993 / DSM 43833 / CBS 139.67 / JCM 10125 / KCTC 9307 / NBRC 14880 / R51</strain>
    </source>
</reference>
<evidence type="ECO:0000313" key="2">
    <source>
        <dbReference type="Proteomes" id="UP000006640"/>
    </source>
</evidence>
<keyword evidence="2" id="KW-1185">Reference proteome</keyword>
<dbReference type="EMBL" id="CP001874">
    <property type="protein sequence ID" value="ADG89738.1"/>
    <property type="molecule type" value="Genomic_DNA"/>
</dbReference>
<protein>
    <submittedName>
        <fullName evidence="1">Uncharacterized protein</fullName>
    </submittedName>
</protein>